<accession>A0ABW5ED72</accession>
<dbReference type="EMBL" id="JBHUJD010000016">
    <property type="protein sequence ID" value="MFD2311334.1"/>
    <property type="molecule type" value="Genomic_DNA"/>
</dbReference>
<keyword evidence="2" id="KW-1185">Reference proteome</keyword>
<dbReference type="PANTHER" id="PTHR35802:SF1">
    <property type="entry name" value="PROTEASE SYNTHASE AND SPORULATION PROTEIN PAI 2"/>
    <property type="match status" value="1"/>
</dbReference>
<dbReference type="Pfam" id="PF04299">
    <property type="entry name" value="FMN_bind_2"/>
    <property type="match status" value="1"/>
</dbReference>
<name>A0ABW5ED72_9GAMM</name>
<organism evidence="1 2">
    <name type="scientific">Microbulbifer halophilus</name>
    <dbReference type="NCBI Taxonomy" id="453963"/>
    <lineage>
        <taxon>Bacteria</taxon>
        <taxon>Pseudomonadati</taxon>
        <taxon>Pseudomonadota</taxon>
        <taxon>Gammaproteobacteria</taxon>
        <taxon>Cellvibrionales</taxon>
        <taxon>Microbulbiferaceae</taxon>
        <taxon>Microbulbifer</taxon>
    </lineage>
</organism>
<protein>
    <submittedName>
        <fullName evidence="1">FMN-binding negative transcriptional regulator</fullName>
    </submittedName>
</protein>
<dbReference type="RefSeq" id="WP_265721924.1">
    <property type="nucleotide sequence ID" value="NZ_JAPIVK010000016.1"/>
</dbReference>
<sequence length="232" mass="25664">MSDDEKKNRTGHWRDVGENLFVPAHYGFSERESQLEFIAQQPFAQLVSLAGGDLRITATPLFRDPEAGGLNFIGHIARRNAHCAAIEEGERAVALFCGPDAYISPRWFREEPGVPTWSYLSVQLRGRFRAVRGRDETLSILRRSIRAMEALAHSGPRVQPWTLEEVPASLVDRLSEGVLAFHFAGESIEGVRRLNQDKGEGDWEGIRAGLADSPQRGAAAISELMSAAGRAR</sequence>
<gene>
    <name evidence="1" type="ORF">ACFSKX_12990</name>
</gene>
<dbReference type="SUPFAM" id="SSF50475">
    <property type="entry name" value="FMN-binding split barrel"/>
    <property type="match status" value="1"/>
</dbReference>
<proteinExistence type="predicted"/>
<evidence type="ECO:0000313" key="2">
    <source>
        <dbReference type="Proteomes" id="UP001597425"/>
    </source>
</evidence>
<dbReference type="InterPro" id="IPR007396">
    <property type="entry name" value="TR_PAI2-type"/>
</dbReference>
<dbReference type="InterPro" id="IPR012349">
    <property type="entry name" value="Split_barrel_FMN-bd"/>
</dbReference>
<evidence type="ECO:0000313" key="1">
    <source>
        <dbReference type="EMBL" id="MFD2311334.1"/>
    </source>
</evidence>
<dbReference type="PIRSF" id="PIRSF010372">
    <property type="entry name" value="PaiB"/>
    <property type="match status" value="1"/>
</dbReference>
<dbReference type="PANTHER" id="PTHR35802">
    <property type="entry name" value="PROTEASE SYNTHASE AND SPORULATION PROTEIN PAI 2"/>
    <property type="match status" value="1"/>
</dbReference>
<dbReference type="Proteomes" id="UP001597425">
    <property type="component" value="Unassembled WGS sequence"/>
</dbReference>
<reference evidence="2" key="1">
    <citation type="journal article" date="2019" name="Int. J. Syst. Evol. Microbiol.">
        <title>The Global Catalogue of Microorganisms (GCM) 10K type strain sequencing project: providing services to taxonomists for standard genome sequencing and annotation.</title>
        <authorList>
            <consortium name="The Broad Institute Genomics Platform"/>
            <consortium name="The Broad Institute Genome Sequencing Center for Infectious Disease"/>
            <person name="Wu L."/>
            <person name="Ma J."/>
        </authorList>
    </citation>
    <scope>NUCLEOTIDE SEQUENCE [LARGE SCALE GENOMIC DNA]</scope>
    <source>
        <strain evidence="2">KCTC 12848</strain>
    </source>
</reference>
<comment type="caution">
    <text evidence="1">The sequence shown here is derived from an EMBL/GenBank/DDBJ whole genome shotgun (WGS) entry which is preliminary data.</text>
</comment>
<dbReference type="Gene3D" id="2.30.110.10">
    <property type="entry name" value="Electron Transport, Fmn-binding Protein, Chain A"/>
    <property type="match status" value="1"/>
</dbReference>